<dbReference type="EMBL" id="KN835202">
    <property type="protein sequence ID" value="KIK43908.1"/>
    <property type="molecule type" value="Genomic_DNA"/>
</dbReference>
<dbReference type="AlphaFoldDB" id="A0A0D0BKY0"/>
<sequence length="166" mass="18378">PFTHSVSLEGPRGEIVRIQGLFDDGAMISAMCTSIYDKVKHRLGNWSQSTRKLRMANGNIIKSLVKWNGIISINGVKARGEFEVFDSGGGWGFLLGKPILQAFEAVHDYKADIISISDGTNSVKIANQIAHPLKLHQKNSDINLTLDIKQRETLWGGKEIPPLRQV</sequence>
<dbReference type="InterPro" id="IPR021109">
    <property type="entry name" value="Peptidase_aspartic_dom_sf"/>
</dbReference>
<name>A0A0D0BKY0_9AGAM</name>
<dbReference type="InParanoid" id="A0A0D0BKY0"/>
<evidence type="ECO:0000313" key="1">
    <source>
        <dbReference type="EMBL" id="KIK43908.1"/>
    </source>
</evidence>
<gene>
    <name evidence="1" type="ORF">CY34DRAFT_54109</name>
</gene>
<keyword evidence="2" id="KW-1185">Reference proteome</keyword>
<feature type="non-terminal residue" evidence="1">
    <location>
        <position position="1"/>
    </location>
</feature>
<dbReference type="HOGENOM" id="CLU_097628_0_0_1"/>
<proteinExistence type="predicted"/>
<reference evidence="2" key="2">
    <citation type="submission" date="2015-01" db="EMBL/GenBank/DDBJ databases">
        <title>Evolutionary Origins and Diversification of the Mycorrhizal Mutualists.</title>
        <authorList>
            <consortium name="DOE Joint Genome Institute"/>
            <consortium name="Mycorrhizal Genomics Consortium"/>
            <person name="Kohler A."/>
            <person name="Kuo A."/>
            <person name="Nagy L.G."/>
            <person name="Floudas D."/>
            <person name="Copeland A."/>
            <person name="Barry K.W."/>
            <person name="Cichocki N."/>
            <person name="Veneault-Fourrey C."/>
            <person name="LaButti K."/>
            <person name="Lindquist E.A."/>
            <person name="Lipzen A."/>
            <person name="Lundell T."/>
            <person name="Morin E."/>
            <person name="Murat C."/>
            <person name="Riley R."/>
            <person name="Ohm R."/>
            <person name="Sun H."/>
            <person name="Tunlid A."/>
            <person name="Henrissat B."/>
            <person name="Grigoriev I.V."/>
            <person name="Hibbett D.S."/>
            <person name="Martin F."/>
        </authorList>
    </citation>
    <scope>NUCLEOTIDE SEQUENCE [LARGE SCALE GENOMIC DNA]</scope>
    <source>
        <strain evidence="2">UH-Slu-Lm8-n1</strain>
    </source>
</reference>
<dbReference type="Gene3D" id="2.40.70.10">
    <property type="entry name" value="Acid Proteases"/>
    <property type="match status" value="1"/>
</dbReference>
<evidence type="ECO:0000313" key="2">
    <source>
        <dbReference type="Proteomes" id="UP000054485"/>
    </source>
</evidence>
<dbReference type="Proteomes" id="UP000054485">
    <property type="component" value="Unassembled WGS sequence"/>
</dbReference>
<protein>
    <submittedName>
        <fullName evidence="1">Uncharacterized protein</fullName>
    </submittedName>
</protein>
<organism evidence="1 2">
    <name type="scientific">Suillus luteus UH-Slu-Lm8-n1</name>
    <dbReference type="NCBI Taxonomy" id="930992"/>
    <lineage>
        <taxon>Eukaryota</taxon>
        <taxon>Fungi</taxon>
        <taxon>Dikarya</taxon>
        <taxon>Basidiomycota</taxon>
        <taxon>Agaricomycotina</taxon>
        <taxon>Agaricomycetes</taxon>
        <taxon>Agaricomycetidae</taxon>
        <taxon>Boletales</taxon>
        <taxon>Suillineae</taxon>
        <taxon>Suillaceae</taxon>
        <taxon>Suillus</taxon>
    </lineage>
</organism>
<reference evidence="1 2" key="1">
    <citation type="submission" date="2014-04" db="EMBL/GenBank/DDBJ databases">
        <authorList>
            <consortium name="DOE Joint Genome Institute"/>
            <person name="Kuo A."/>
            <person name="Ruytinx J."/>
            <person name="Rineau F."/>
            <person name="Colpaert J."/>
            <person name="Kohler A."/>
            <person name="Nagy L.G."/>
            <person name="Floudas D."/>
            <person name="Copeland A."/>
            <person name="Barry K.W."/>
            <person name="Cichocki N."/>
            <person name="Veneault-Fourrey C."/>
            <person name="LaButti K."/>
            <person name="Lindquist E.A."/>
            <person name="Lipzen A."/>
            <person name="Lundell T."/>
            <person name="Morin E."/>
            <person name="Murat C."/>
            <person name="Sun H."/>
            <person name="Tunlid A."/>
            <person name="Henrissat B."/>
            <person name="Grigoriev I.V."/>
            <person name="Hibbett D.S."/>
            <person name="Martin F."/>
            <person name="Nordberg H.P."/>
            <person name="Cantor M.N."/>
            <person name="Hua S.X."/>
        </authorList>
    </citation>
    <scope>NUCLEOTIDE SEQUENCE [LARGE SCALE GENOMIC DNA]</scope>
    <source>
        <strain evidence="1 2">UH-Slu-Lm8-n1</strain>
    </source>
</reference>
<feature type="non-terminal residue" evidence="1">
    <location>
        <position position="166"/>
    </location>
</feature>
<accession>A0A0D0BKY0</accession>
<dbReference type="OrthoDB" id="3262237at2759"/>